<reference evidence="2" key="1">
    <citation type="journal article" date="2020" name="mSystems">
        <title>Genome- and Community-Level Interaction Insights into Carbon Utilization and Element Cycling Functions of Hydrothermarchaeota in Hydrothermal Sediment.</title>
        <authorList>
            <person name="Zhou Z."/>
            <person name="Liu Y."/>
            <person name="Xu W."/>
            <person name="Pan J."/>
            <person name="Luo Z.H."/>
            <person name="Li M."/>
        </authorList>
    </citation>
    <scope>NUCLEOTIDE SEQUENCE [LARGE SCALE GENOMIC DNA]</scope>
    <source>
        <strain evidence="2">SpSt-508</strain>
    </source>
</reference>
<dbReference type="EMBL" id="DSVQ01000006">
    <property type="protein sequence ID" value="HGT38316.1"/>
    <property type="molecule type" value="Genomic_DNA"/>
</dbReference>
<evidence type="ECO:0000256" key="1">
    <source>
        <dbReference type="SAM" id="MobiDB-lite"/>
    </source>
</evidence>
<comment type="caution">
    <text evidence="2">The sequence shown here is derived from an EMBL/GenBank/DDBJ whole genome shotgun (WGS) entry which is preliminary data.</text>
</comment>
<proteinExistence type="predicted"/>
<gene>
    <name evidence="2" type="ORF">ENS64_03500</name>
</gene>
<organism evidence="2">
    <name type="scientific">Schlesneria paludicola</name>
    <dbReference type="NCBI Taxonomy" id="360056"/>
    <lineage>
        <taxon>Bacteria</taxon>
        <taxon>Pseudomonadati</taxon>
        <taxon>Planctomycetota</taxon>
        <taxon>Planctomycetia</taxon>
        <taxon>Planctomycetales</taxon>
        <taxon>Planctomycetaceae</taxon>
        <taxon>Schlesneria</taxon>
    </lineage>
</organism>
<protein>
    <submittedName>
        <fullName evidence="2">Uncharacterized protein</fullName>
    </submittedName>
</protein>
<sequence length="328" mass="36137">MTARFIVALVEQWLLPAVEAEVGLCADVDGDRRLTIAVSPRLHDVAPGASDLKAFVRAADFQPQGKPPWSNRSDVVYLAPGVSADELPAILMHELTHVAQFSALRQEFGEGAWPLSDWLLEGHAHAVELLQTGRRANLAGRVAMFLRHPERCPLWIEDAAAAGRWREPGSRGATAAFCLWLTERFGRGWWREVPALAATDDAWREHFGAEFRELYREWTVSLLVRGVAASLCQPGGFGESAPRVRPRCHPLVGDERHIISLVGTSTAYFRLHPAVAREGRLELHGPSTAELQVTFVRGPRSHALGDPSVEEPSFRPPPNCGLPTDPPE</sequence>
<accession>A0A7C4LJQ5</accession>
<feature type="region of interest" description="Disordered" evidence="1">
    <location>
        <begin position="300"/>
        <end position="328"/>
    </location>
</feature>
<dbReference type="AlphaFoldDB" id="A0A7C4LJQ5"/>
<name>A0A7C4LJQ5_9PLAN</name>
<evidence type="ECO:0000313" key="2">
    <source>
        <dbReference type="EMBL" id="HGT38316.1"/>
    </source>
</evidence>
<feature type="compositionally biased region" description="Pro residues" evidence="1">
    <location>
        <begin position="314"/>
        <end position="328"/>
    </location>
</feature>